<dbReference type="EMBL" id="JABBWK010000243">
    <property type="protein sequence ID" value="KAG1886883.1"/>
    <property type="molecule type" value="Genomic_DNA"/>
</dbReference>
<dbReference type="GeneID" id="64670579"/>
<comment type="caution">
    <text evidence="1">The sequence shown here is derived from an EMBL/GenBank/DDBJ whole genome shotgun (WGS) entry which is preliminary data.</text>
</comment>
<organism evidence="1 2">
    <name type="scientific">Suillus fuscotomentosus</name>
    <dbReference type="NCBI Taxonomy" id="1912939"/>
    <lineage>
        <taxon>Eukaryota</taxon>
        <taxon>Fungi</taxon>
        <taxon>Dikarya</taxon>
        <taxon>Basidiomycota</taxon>
        <taxon>Agaricomycotina</taxon>
        <taxon>Agaricomycetes</taxon>
        <taxon>Agaricomycetidae</taxon>
        <taxon>Boletales</taxon>
        <taxon>Suillineae</taxon>
        <taxon>Suillaceae</taxon>
        <taxon>Suillus</taxon>
    </lineage>
</organism>
<evidence type="ECO:0000313" key="2">
    <source>
        <dbReference type="Proteomes" id="UP001195769"/>
    </source>
</evidence>
<dbReference type="Proteomes" id="UP001195769">
    <property type="component" value="Unassembled WGS sequence"/>
</dbReference>
<accession>A0AAD4HC44</accession>
<keyword evidence="2" id="KW-1185">Reference proteome</keyword>
<protein>
    <submittedName>
        <fullName evidence="1">Uncharacterized protein</fullName>
    </submittedName>
</protein>
<proteinExistence type="predicted"/>
<reference evidence="1" key="1">
    <citation type="journal article" date="2020" name="New Phytol.">
        <title>Comparative genomics reveals dynamic genome evolution in host specialist ectomycorrhizal fungi.</title>
        <authorList>
            <person name="Lofgren L.A."/>
            <person name="Nguyen N.H."/>
            <person name="Vilgalys R."/>
            <person name="Ruytinx J."/>
            <person name="Liao H.L."/>
            <person name="Branco S."/>
            <person name="Kuo A."/>
            <person name="LaButti K."/>
            <person name="Lipzen A."/>
            <person name="Andreopoulos W."/>
            <person name="Pangilinan J."/>
            <person name="Riley R."/>
            <person name="Hundley H."/>
            <person name="Na H."/>
            <person name="Barry K."/>
            <person name="Grigoriev I.V."/>
            <person name="Stajich J.E."/>
            <person name="Kennedy P.G."/>
        </authorList>
    </citation>
    <scope>NUCLEOTIDE SEQUENCE</scope>
    <source>
        <strain evidence="1">FC203</strain>
    </source>
</reference>
<dbReference type="AlphaFoldDB" id="A0AAD4HC44"/>
<gene>
    <name evidence="1" type="ORF">F5891DRAFT_967895</name>
</gene>
<dbReference type="RefSeq" id="XP_041216724.1">
    <property type="nucleotide sequence ID" value="XM_041376281.1"/>
</dbReference>
<name>A0AAD4HC44_9AGAM</name>
<evidence type="ECO:0000313" key="1">
    <source>
        <dbReference type="EMBL" id="KAG1886883.1"/>
    </source>
</evidence>
<sequence length="81" mass="9245">PELAMWTVERTYTMDQHGRRCRCGGVISLTDVTHAVELIPEYGNKVDAKISSATCLESYDRFFLNSFADKESYHTFSTEFA</sequence>
<feature type="non-terminal residue" evidence="1">
    <location>
        <position position="1"/>
    </location>
</feature>